<evidence type="ECO:0000313" key="1">
    <source>
        <dbReference type="EMBL" id="KAI4865364.1"/>
    </source>
</evidence>
<dbReference type="Proteomes" id="UP001497700">
    <property type="component" value="Unassembled WGS sequence"/>
</dbReference>
<proteinExistence type="predicted"/>
<name>A0ACB9Z2Q3_9PEZI</name>
<comment type="caution">
    <text evidence="1">The sequence shown here is derived from an EMBL/GenBank/DDBJ whole genome shotgun (WGS) entry which is preliminary data.</text>
</comment>
<dbReference type="EMBL" id="MU393473">
    <property type="protein sequence ID" value="KAI4865364.1"/>
    <property type="molecule type" value="Genomic_DNA"/>
</dbReference>
<organism evidence="1 2">
    <name type="scientific">Hypoxylon rubiginosum</name>
    <dbReference type="NCBI Taxonomy" id="110542"/>
    <lineage>
        <taxon>Eukaryota</taxon>
        <taxon>Fungi</taxon>
        <taxon>Dikarya</taxon>
        <taxon>Ascomycota</taxon>
        <taxon>Pezizomycotina</taxon>
        <taxon>Sordariomycetes</taxon>
        <taxon>Xylariomycetidae</taxon>
        <taxon>Xylariales</taxon>
        <taxon>Hypoxylaceae</taxon>
        <taxon>Hypoxylon</taxon>
    </lineage>
</organism>
<sequence length="771" mass="89436">MSQYSYSRFCPLGDLSKDIRILEIIDNTSELIECNLVKNPQCKAYATLSWCWGRLDQVEHTKIRILNENQPYEFDVPKSLESAIRMLRQHRQFRVWIDYICIDQENIVEKNCQVPIMSYIYGEAERVFVWLGEEGDDSKVAMEFLKNRVLNLRDFDRLIRDETAVREWRALSALMKRQWFTRRWIVQEIAIAQSATLLCGPHKVEWKDFADAISLFNEVEMSTRKISEVMKLDRELGHISDFFGDVSELSATKLVEETNNLFRRLTGKDREVQFSLEYLVSKLTAFESSEPRDAIYALVAIARDTRPVTTRLEKDAIRSWTYPEYIQDKLINQLAKRNVSKPYHVDYTLPLSDVYAQFVKWSIEKSYKTRALDIICRPWAPETMSTDYLSDDDDDDEGDPDCHYRKRTGIERPEGEGIDTLPSWIPTVGRATFGMDGEGQKMTRKNADSLVGLPPKRTYSAAGTRVLTENFRIEDGVTQHSRDERLNGLHYHSMFVEGFILDQVMNLKYPSQQGNIPSDWLKFAMRKDLNDQLSDEFWRTIVADRSPAGENAPRYYPRLVYHALRQGVQGDSLNTKDIVNWGDCNIVGEVLRRVQSSIWNRRLMRTKKDRRLGLAPELTKSSDLICILYGCSVPVLLRKFTKAPEEVQEEDRQRRKKQEKLEERRRIEAAKTIWKIWRYFIARRKASGEPLPRGSTKGKKKPPVKSGPGLTNPSIQNSAAKPDDPNLNTDKKPVKSEPDVYYQLIGECYVDGMMDGEALKCSPRSMLFEIR</sequence>
<accession>A0ACB9Z2Q3</accession>
<keyword evidence="2" id="KW-1185">Reference proteome</keyword>
<reference evidence="1 2" key="1">
    <citation type="journal article" date="2022" name="New Phytol.">
        <title>Ecological generalism drives hyperdiversity of secondary metabolite gene clusters in xylarialean endophytes.</title>
        <authorList>
            <person name="Franco M.E.E."/>
            <person name="Wisecaver J.H."/>
            <person name="Arnold A.E."/>
            <person name="Ju Y.M."/>
            <person name="Slot J.C."/>
            <person name="Ahrendt S."/>
            <person name="Moore L.P."/>
            <person name="Eastman K.E."/>
            <person name="Scott K."/>
            <person name="Konkel Z."/>
            <person name="Mondo S.J."/>
            <person name="Kuo A."/>
            <person name="Hayes R.D."/>
            <person name="Haridas S."/>
            <person name="Andreopoulos B."/>
            <person name="Riley R."/>
            <person name="LaButti K."/>
            <person name="Pangilinan J."/>
            <person name="Lipzen A."/>
            <person name="Amirebrahimi M."/>
            <person name="Yan J."/>
            <person name="Adam C."/>
            <person name="Keymanesh K."/>
            <person name="Ng V."/>
            <person name="Louie K."/>
            <person name="Northen T."/>
            <person name="Drula E."/>
            <person name="Henrissat B."/>
            <person name="Hsieh H.M."/>
            <person name="Youens-Clark K."/>
            <person name="Lutzoni F."/>
            <person name="Miadlikowska J."/>
            <person name="Eastwood D.C."/>
            <person name="Hamelin R.C."/>
            <person name="Grigoriev I.V."/>
            <person name="U'Ren J.M."/>
        </authorList>
    </citation>
    <scope>NUCLEOTIDE SEQUENCE [LARGE SCALE GENOMIC DNA]</scope>
    <source>
        <strain evidence="1 2">CBS 119005</strain>
    </source>
</reference>
<evidence type="ECO:0000313" key="2">
    <source>
        <dbReference type="Proteomes" id="UP001497700"/>
    </source>
</evidence>
<protein>
    <submittedName>
        <fullName evidence="1">HET-domain-containing protein</fullName>
    </submittedName>
</protein>
<gene>
    <name evidence="1" type="ORF">F4820DRAFT_420702</name>
</gene>